<evidence type="ECO:0000313" key="2">
    <source>
        <dbReference type="Proteomes" id="UP000316371"/>
    </source>
</evidence>
<evidence type="ECO:0000313" key="1">
    <source>
        <dbReference type="EMBL" id="TRX42277.1"/>
    </source>
</evidence>
<sequence>MSFIDQILEASKIGYEKYSMLILFVHTDSDDINDTLVFESKIIPAQKKIAAQDEAIFCKHIIAIVPIQMTESWMLADTQLIKDEIGIDKTDGELGLNSNPETINNPKKLIQEIIRLSKLDLTKRRRGKGLDISDLYQIIGQKIELNKLPSYLKFKGSLIEKLRELNFYHK</sequence>
<accession>A0A553EB36</accession>
<organism evidence="1 2">
    <name type="scientific">Flavobacterium restrictum</name>
    <dbReference type="NCBI Taxonomy" id="2594428"/>
    <lineage>
        <taxon>Bacteria</taxon>
        <taxon>Pseudomonadati</taxon>
        <taxon>Bacteroidota</taxon>
        <taxon>Flavobacteriia</taxon>
        <taxon>Flavobacteriales</taxon>
        <taxon>Flavobacteriaceae</taxon>
        <taxon>Flavobacterium</taxon>
    </lineage>
</organism>
<gene>
    <name evidence="1" type="ORF">FNW21_03190</name>
</gene>
<dbReference type="AlphaFoldDB" id="A0A553EB36"/>
<dbReference type="EMBL" id="VJZT01000002">
    <property type="protein sequence ID" value="TRX42277.1"/>
    <property type="molecule type" value="Genomic_DNA"/>
</dbReference>
<proteinExistence type="predicted"/>
<reference evidence="1 2" key="1">
    <citation type="submission" date="2019-07" db="EMBL/GenBank/DDBJ databases">
        <title>Novel species of Flavobacterium.</title>
        <authorList>
            <person name="Liu Q."/>
            <person name="Xin Y.-H."/>
        </authorList>
    </citation>
    <scope>NUCLEOTIDE SEQUENCE [LARGE SCALE GENOMIC DNA]</scope>
    <source>
        <strain evidence="1 2">LB1R34</strain>
    </source>
</reference>
<comment type="caution">
    <text evidence="1">The sequence shown here is derived from an EMBL/GenBank/DDBJ whole genome shotgun (WGS) entry which is preliminary data.</text>
</comment>
<dbReference type="Proteomes" id="UP000316371">
    <property type="component" value="Unassembled WGS sequence"/>
</dbReference>
<keyword evidence="2" id="KW-1185">Reference proteome</keyword>
<dbReference type="RefSeq" id="WP_144255284.1">
    <property type="nucleotide sequence ID" value="NZ_VJZT01000002.1"/>
</dbReference>
<name>A0A553EB36_9FLAO</name>
<protein>
    <submittedName>
        <fullName evidence="1">DUF4276 family protein</fullName>
    </submittedName>
</protein>
<dbReference type="OrthoDB" id="7596770at2"/>